<comment type="similarity">
    <text evidence="1 2">Belongs to the small heat shock protein (HSP20) family.</text>
</comment>
<dbReference type="CDD" id="cd06526">
    <property type="entry name" value="metazoan_ACD"/>
    <property type="match status" value="1"/>
</dbReference>
<protein>
    <recommendedName>
        <fullName evidence="4">SHSP domain-containing protein</fullName>
    </recommendedName>
</protein>
<dbReference type="GO" id="GO:0051082">
    <property type="term" value="F:unfolded protein binding"/>
    <property type="evidence" value="ECO:0007669"/>
    <property type="project" value="TreeGrafter"/>
</dbReference>
<dbReference type="Proteomes" id="UP000053268">
    <property type="component" value="Unassembled WGS sequence"/>
</dbReference>
<evidence type="ECO:0000259" key="4">
    <source>
        <dbReference type="PROSITE" id="PS01031"/>
    </source>
</evidence>
<dbReference type="SUPFAM" id="SSF49764">
    <property type="entry name" value="HSP20-like chaperones"/>
    <property type="match status" value="1"/>
</dbReference>
<dbReference type="PANTHER" id="PTHR45640:SF26">
    <property type="entry name" value="RE23625P"/>
    <property type="match status" value="1"/>
</dbReference>
<dbReference type="GO" id="GO:0005737">
    <property type="term" value="C:cytoplasm"/>
    <property type="evidence" value="ECO:0007669"/>
    <property type="project" value="TreeGrafter"/>
</dbReference>
<name>A0A194PQD7_PAPXU</name>
<dbReference type="PROSITE" id="PS01031">
    <property type="entry name" value="SHSP"/>
    <property type="match status" value="1"/>
</dbReference>
<dbReference type="PANTHER" id="PTHR45640">
    <property type="entry name" value="HEAT SHOCK PROTEIN HSP-12.2-RELATED"/>
    <property type="match status" value="1"/>
</dbReference>
<dbReference type="STRING" id="66420.A0A194PQD7"/>
<dbReference type="GO" id="GO:0009408">
    <property type="term" value="P:response to heat"/>
    <property type="evidence" value="ECO:0007669"/>
    <property type="project" value="TreeGrafter"/>
</dbReference>
<accession>A0A194PQD7</accession>
<organism evidence="5 6">
    <name type="scientific">Papilio xuthus</name>
    <name type="common">Asian swallowtail butterfly</name>
    <dbReference type="NCBI Taxonomy" id="66420"/>
    <lineage>
        <taxon>Eukaryota</taxon>
        <taxon>Metazoa</taxon>
        <taxon>Ecdysozoa</taxon>
        <taxon>Arthropoda</taxon>
        <taxon>Hexapoda</taxon>
        <taxon>Insecta</taxon>
        <taxon>Pterygota</taxon>
        <taxon>Neoptera</taxon>
        <taxon>Endopterygota</taxon>
        <taxon>Lepidoptera</taxon>
        <taxon>Glossata</taxon>
        <taxon>Ditrysia</taxon>
        <taxon>Papilionoidea</taxon>
        <taxon>Papilionidae</taxon>
        <taxon>Papilioninae</taxon>
        <taxon>Papilio</taxon>
    </lineage>
</organism>
<dbReference type="AlphaFoldDB" id="A0A194PQD7"/>
<dbReference type="InterPro" id="IPR008978">
    <property type="entry name" value="HSP20-like_chaperone"/>
</dbReference>
<keyword evidence="6" id="KW-1185">Reference proteome</keyword>
<dbReference type="GO" id="GO:0042026">
    <property type="term" value="P:protein refolding"/>
    <property type="evidence" value="ECO:0007669"/>
    <property type="project" value="TreeGrafter"/>
</dbReference>
<dbReference type="InterPro" id="IPR001436">
    <property type="entry name" value="Alpha-crystallin/sHSP_animal"/>
</dbReference>
<dbReference type="InterPro" id="IPR002068">
    <property type="entry name" value="A-crystallin/Hsp20_dom"/>
</dbReference>
<dbReference type="Gene3D" id="2.60.40.790">
    <property type="match status" value="1"/>
</dbReference>
<evidence type="ECO:0000313" key="5">
    <source>
        <dbReference type="EMBL" id="KPI95178.1"/>
    </source>
</evidence>
<sequence>MRKLSAQCRFGEVKAGRAFIAKRDEINKMSNILPLFLDLEAPRRPNQRHVSLQVRPEEVLEELSRLQEYDRPRNQQPTILKKASSAIKKAKNKFQVNLDVQCFAPEELSVVTINGFVVVEGKHEEKRETHCWVSREFRARYPLPEGCGTEAVRSQLSSDGVLTVTAPLQKQARAVRLVPVVYIGPVRSQHKSAQVQLEEAFGGHVEGVSETPAAFGGHVEADSETSAAFNGHVKTDNETPDAFSEHVAWDSETSAAFDEHVAWDSKTPAAFRGYAEWDREALAALDAHVEWDSETPAAFGERFEGDSETPAAFGERFEGDSKTPAILGGRDDSDSEAHATSSGRVDGDIETPAVFGGRVQSDSETPATSGGRVENDAALDAPSENVH</sequence>
<feature type="region of interest" description="Disordered" evidence="3">
    <location>
        <begin position="300"/>
        <end position="387"/>
    </location>
</feature>
<gene>
    <name evidence="5" type="ORF">RR46_12182</name>
</gene>
<reference evidence="5 6" key="1">
    <citation type="journal article" date="2015" name="Nat. Commun.">
        <title>Outbred genome sequencing and CRISPR/Cas9 gene editing in butterflies.</title>
        <authorList>
            <person name="Li X."/>
            <person name="Fan D."/>
            <person name="Zhang W."/>
            <person name="Liu G."/>
            <person name="Zhang L."/>
            <person name="Zhao L."/>
            <person name="Fang X."/>
            <person name="Chen L."/>
            <person name="Dong Y."/>
            <person name="Chen Y."/>
            <person name="Ding Y."/>
            <person name="Zhao R."/>
            <person name="Feng M."/>
            <person name="Zhu Y."/>
            <person name="Feng Y."/>
            <person name="Jiang X."/>
            <person name="Zhu D."/>
            <person name="Xiang H."/>
            <person name="Feng X."/>
            <person name="Li S."/>
            <person name="Wang J."/>
            <person name="Zhang G."/>
            <person name="Kronforst M.R."/>
            <person name="Wang W."/>
        </authorList>
    </citation>
    <scope>NUCLEOTIDE SEQUENCE [LARGE SCALE GENOMIC DNA]</scope>
    <source>
        <strain evidence="5">Ya'a_city_454_Px</strain>
        <tissue evidence="5">Whole body</tissue>
    </source>
</reference>
<feature type="domain" description="SHSP" evidence="4">
    <location>
        <begin position="74"/>
        <end position="183"/>
    </location>
</feature>
<evidence type="ECO:0000256" key="3">
    <source>
        <dbReference type="SAM" id="MobiDB-lite"/>
    </source>
</evidence>
<evidence type="ECO:0000313" key="6">
    <source>
        <dbReference type="Proteomes" id="UP000053268"/>
    </source>
</evidence>
<evidence type="ECO:0000256" key="1">
    <source>
        <dbReference type="PROSITE-ProRule" id="PRU00285"/>
    </source>
</evidence>
<dbReference type="EMBL" id="KQ459597">
    <property type="protein sequence ID" value="KPI95178.1"/>
    <property type="molecule type" value="Genomic_DNA"/>
</dbReference>
<dbReference type="GO" id="GO:0005634">
    <property type="term" value="C:nucleus"/>
    <property type="evidence" value="ECO:0007669"/>
    <property type="project" value="TreeGrafter"/>
</dbReference>
<dbReference type="Pfam" id="PF00011">
    <property type="entry name" value="HSP20"/>
    <property type="match status" value="1"/>
</dbReference>
<dbReference type="PRINTS" id="PR00299">
    <property type="entry name" value="ACRYSTALLIN"/>
</dbReference>
<proteinExistence type="inferred from homology"/>
<evidence type="ECO:0000256" key="2">
    <source>
        <dbReference type="RuleBase" id="RU003616"/>
    </source>
</evidence>